<keyword evidence="3" id="KW-0547">Nucleotide-binding</keyword>
<organism evidence="8 9">
    <name type="scientific">Microlunatus ginsengisoli</name>
    <dbReference type="NCBI Taxonomy" id="363863"/>
    <lineage>
        <taxon>Bacteria</taxon>
        <taxon>Bacillati</taxon>
        <taxon>Actinomycetota</taxon>
        <taxon>Actinomycetes</taxon>
        <taxon>Propionibacteriales</taxon>
        <taxon>Propionibacteriaceae</taxon>
        <taxon>Microlunatus</taxon>
    </lineage>
</organism>
<keyword evidence="5" id="KW-0067">ATP-binding</keyword>
<evidence type="ECO:0000256" key="5">
    <source>
        <dbReference type="ARBA" id="ARBA00022840"/>
    </source>
</evidence>
<dbReference type="SUPFAM" id="SSF53613">
    <property type="entry name" value="Ribokinase-like"/>
    <property type="match status" value="1"/>
</dbReference>
<evidence type="ECO:0000259" key="7">
    <source>
        <dbReference type="Pfam" id="PF00294"/>
    </source>
</evidence>
<keyword evidence="2 6" id="KW-0808">Transferase</keyword>
<keyword evidence="9" id="KW-1185">Reference proteome</keyword>
<proteinExistence type="inferred from homology"/>
<dbReference type="PANTHER" id="PTHR46566:SF5">
    <property type="entry name" value="1-PHOSPHOFRUCTOKINASE"/>
    <property type="match status" value="1"/>
</dbReference>
<accession>A0ABP7A706</accession>
<dbReference type="Proteomes" id="UP001501490">
    <property type="component" value="Unassembled WGS sequence"/>
</dbReference>
<evidence type="ECO:0000256" key="2">
    <source>
        <dbReference type="ARBA" id="ARBA00022679"/>
    </source>
</evidence>
<evidence type="ECO:0000256" key="4">
    <source>
        <dbReference type="ARBA" id="ARBA00022777"/>
    </source>
</evidence>
<dbReference type="Pfam" id="PF00294">
    <property type="entry name" value="PfkB"/>
    <property type="match status" value="1"/>
</dbReference>
<dbReference type="InterPro" id="IPR017583">
    <property type="entry name" value="Tagatose/fructose_Pkinase"/>
</dbReference>
<protein>
    <submittedName>
        <fullName evidence="8">Hexose kinase</fullName>
    </submittedName>
</protein>
<evidence type="ECO:0000256" key="1">
    <source>
        <dbReference type="ARBA" id="ARBA00010688"/>
    </source>
</evidence>
<dbReference type="InterPro" id="IPR011611">
    <property type="entry name" value="PfkB_dom"/>
</dbReference>
<dbReference type="EMBL" id="BAABAB010000022">
    <property type="protein sequence ID" value="GAA3626100.1"/>
    <property type="molecule type" value="Genomic_DNA"/>
</dbReference>
<sequence>MITVAGLTPSLDLTYLVDDLRLGEIHRPTQLLACAGGKSLNMARVAHRLGADVRVIAVLGGPTGDNVAARLSVDGVAFDVVGSPVETRTCVSIASAGHDELTEVYQYAPPMPSEVWRRFLATADVDLTRRPGWLAISGAPPAELPDDALADLIRLAHARGVRAAVDTHGPALSAAIDVGPELVKVNRAEAAELVGVPADQADLADLAARIRARSGGIVVITDGRAGALGLTGDQILRVRPPSRIGRFPVGSGDAFLGALVAGLDRGRAVADALRDAAAAGTANALLPGPGTLDPRTVAEIAATTEVSEVATG</sequence>
<evidence type="ECO:0000313" key="9">
    <source>
        <dbReference type="Proteomes" id="UP001501490"/>
    </source>
</evidence>
<comment type="similarity">
    <text evidence="1">Belongs to the carbohydrate kinase PfkB family.</text>
</comment>
<dbReference type="PIRSF" id="PIRSF000535">
    <property type="entry name" value="1PFK/6PFK/LacC"/>
    <property type="match status" value="1"/>
</dbReference>
<comment type="caution">
    <text evidence="8">The sequence shown here is derived from an EMBL/GenBank/DDBJ whole genome shotgun (WGS) entry which is preliminary data.</text>
</comment>
<gene>
    <name evidence="8" type="ORF">GCM10022236_30450</name>
</gene>
<dbReference type="Gene3D" id="3.40.1190.20">
    <property type="match status" value="1"/>
</dbReference>
<dbReference type="GO" id="GO:0016301">
    <property type="term" value="F:kinase activity"/>
    <property type="evidence" value="ECO:0007669"/>
    <property type="project" value="UniProtKB-KW"/>
</dbReference>
<name>A0ABP7A706_9ACTN</name>
<feature type="domain" description="Carbohydrate kinase PfkB" evidence="7">
    <location>
        <begin position="4"/>
        <end position="291"/>
    </location>
</feature>
<dbReference type="PANTHER" id="PTHR46566">
    <property type="entry name" value="1-PHOSPHOFRUCTOKINASE-RELATED"/>
    <property type="match status" value="1"/>
</dbReference>
<reference evidence="9" key="1">
    <citation type="journal article" date="2019" name="Int. J. Syst. Evol. Microbiol.">
        <title>The Global Catalogue of Microorganisms (GCM) 10K type strain sequencing project: providing services to taxonomists for standard genome sequencing and annotation.</title>
        <authorList>
            <consortium name="The Broad Institute Genomics Platform"/>
            <consortium name="The Broad Institute Genome Sequencing Center for Infectious Disease"/>
            <person name="Wu L."/>
            <person name="Ma J."/>
        </authorList>
    </citation>
    <scope>NUCLEOTIDE SEQUENCE [LARGE SCALE GENOMIC DNA]</scope>
    <source>
        <strain evidence="9">JCM 16929</strain>
    </source>
</reference>
<dbReference type="RefSeq" id="WP_344806030.1">
    <property type="nucleotide sequence ID" value="NZ_BAABAB010000022.1"/>
</dbReference>
<dbReference type="InterPro" id="IPR029056">
    <property type="entry name" value="Ribokinase-like"/>
</dbReference>
<evidence type="ECO:0000256" key="6">
    <source>
        <dbReference type="PIRNR" id="PIRNR000535"/>
    </source>
</evidence>
<evidence type="ECO:0000256" key="3">
    <source>
        <dbReference type="ARBA" id="ARBA00022741"/>
    </source>
</evidence>
<keyword evidence="4 8" id="KW-0418">Kinase</keyword>
<evidence type="ECO:0000313" key="8">
    <source>
        <dbReference type="EMBL" id="GAA3626100.1"/>
    </source>
</evidence>